<evidence type="ECO:0000256" key="8">
    <source>
        <dbReference type="PIRSR" id="PIRSR001500-2"/>
    </source>
</evidence>
<dbReference type="RefSeq" id="WP_198733743.1">
    <property type="nucleotide sequence ID" value="NZ_JAEINH010000006.1"/>
</dbReference>
<accession>A0A934IC83</accession>
<dbReference type="EMBL" id="JAEINH010000006">
    <property type="protein sequence ID" value="MBI9115191.1"/>
    <property type="molecule type" value="Genomic_DNA"/>
</dbReference>
<dbReference type="AlphaFoldDB" id="A0A934IC83"/>
<comment type="caution">
    <text evidence="10">The sequence shown here is derived from an EMBL/GenBank/DDBJ whole genome shotgun (WGS) entry which is preliminary data.</text>
</comment>
<dbReference type="PANTHER" id="PTHR21022:SF19">
    <property type="entry name" value="PREPHENATE DEHYDRATASE-RELATED"/>
    <property type="match status" value="1"/>
</dbReference>
<evidence type="ECO:0000256" key="3">
    <source>
        <dbReference type="ARBA" id="ARBA00022605"/>
    </source>
</evidence>
<name>A0A934IC83_9MICO</name>
<dbReference type="Gene3D" id="3.30.70.260">
    <property type="match status" value="1"/>
</dbReference>
<keyword evidence="6" id="KW-0456">Lyase</keyword>
<keyword evidence="4" id="KW-0057">Aromatic amino acid biosynthesis</keyword>
<dbReference type="PROSITE" id="PS51171">
    <property type="entry name" value="PREPHENATE_DEHYDR_3"/>
    <property type="match status" value="1"/>
</dbReference>
<sequence>MTGAGERGGRVPSPTSTVAFLGPEGTFTHQAASAWAAGGARLTPVSTVTDVYDAVATGTATHGVVAIENSVEGYVVPSLDAIVAARDVVAVDQSFVRISFDAFEVPGAQGGPVEIVGHPHGLAQCRRYTTEHGLDPVPASSNAAACRDVRPGQVAIGPRICGELYGLATRAQGIEDFHGTRTRFLLLARRDSVADDVRPADPGAPGADTWRTMLAVTPHVTGPGVLARITRAFGSVDVNLSSLITRPLKALENRYVFVVTVDGAPWHAPVRAVLGELLAAGDSLKTLGVFPARGELDEEVAGDRVPPGSVQASATEADISRSLLWGRTT</sequence>
<dbReference type="SUPFAM" id="SSF55021">
    <property type="entry name" value="ACT-like"/>
    <property type="match status" value="1"/>
</dbReference>
<protein>
    <recommendedName>
        <fullName evidence="2">prephenate dehydratase</fullName>
        <ecNumber evidence="2">4.2.1.51</ecNumber>
    </recommendedName>
</protein>
<keyword evidence="3" id="KW-0028">Amino-acid biosynthesis</keyword>
<evidence type="ECO:0000256" key="5">
    <source>
        <dbReference type="ARBA" id="ARBA00023222"/>
    </source>
</evidence>
<feature type="domain" description="Prephenate dehydratase" evidence="9">
    <location>
        <begin position="17"/>
        <end position="189"/>
    </location>
</feature>
<dbReference type="GO" id="GO:0009094">
    <property type="term" value="P:L-phenylalanine biosynthetic process"/>
    <property type="evidence" value="ECO:0007669"/>
    <property type="project" value="UniProtKB-KW"/>
</dbReference>
<reference evidence="10" key="1">
    <citation type="submission" date="2020-12" db="EMBL/GenBank/DDBJ databases">
        <title>Sanguibacter suaedae sp. nov., isolated from Suaeda aralocaspica.</title>
        <authorList>
            <person name="Ma Q."/>
        </authorList>
    </citation>
    <scope>NUCLEOTIDE SEQUENCE</scope>
    <source>
        <strain evidence="10">YZGR15</strain>
    </source>
</reference>
<dbReference type="GO" id="GO:0005737">
    <property type="term" value="C:cytoplasm"/>
    <property type="evidence" value="ECO:0007669"/>
    <property type="project" value="TreeGrafter"/>
</dbReference>
<evidence type="ECO:0000256" key="2">
    <source>
        <dbReference type="ARBA" id="ARBA00013147"/>
    </source>
</evidence>
<keyword evidence="5" id="KW-0584">Phenylalanine biosynthesis</keyword>
<dbReference type="InterPro" id="IPR045865">
    <property type="entry name" value="ACT-like_dom_sf"/>
</dbReference>
<dbReference type="EC" id="4.2.1.51" evidence="2"/>
<proteinExistence type="predicted"/>
<evidence type="ECO:0000256" key="6">
    <source>
        <dbReference type="ARBA" id="ARBA00023239"/>
    </source>
</evidence>
<evidence type="ECO:0000313" key="10">
    <source>
        <dbReference type="EMBL" id="MBI9115191.1"/>
    </source>
</evidence>
<dbReference type="Pfam" id="PF00800">
    <property type="entry name" value="PDT"/>
    <property type="match status" value="1"/>
</dbReference>
<dbReference type="SUPFAM" id="SSF53850">
    <property type="entry name" value="Periplasmic binding protein-like II"/>
    <property type="match status" value="1"/>
</dbReference>
<evidence type="ECO:0000256" key="4">
    <source>
        <dbReference type="ARBA" id="ARBA00023141"/>
    </source>
</evidence>
<comment type="pathway">
    <text evidence="1">Amino-acid biosynthesis; L-phenylalanine biosynthesis; phenylpyruvate from prephenate: step 1/1.</text>
</comment>
<dbReference type="PIRSF" id="PIRSF001500">
    <property type="entry name" value="Chor_mut_pdt_Ppr"/>
    <property type="match status" value="1"/>
</dbReference>
<evidence type="ECO:0000256" key="7">
    <source>
        <dbReference type="ARBA" id="ARBA00047848"/>
    </source>
</evidence>
<dbReference type="PANTHER" id="PTHR21022">
    <property type="entry name" value="PREPHENATE DEHYDRATASE P PROTEIN"/>
    <property type="match status" value="1"/>
</dbReference>
<keyword evidence="11" id="KW-1185">Reference proteome</keyword>
<evidence type="ECO:0000313" key="11">
    <source>
        <dbReference type="Proteomes" id="UP000602087"/>
    </source>
</evidence>
<comment type="catalytic activity">
    <reaction evidence="7">
        <text>prephenate + H(+) = 3-phenylpyruvate + CO2 + H2O</text>
        <dbReference type="Rhea" id="RHEA:21648"/>
        <dbReference type="ChEBI" id="CHEBI:15377"/>
        <dbReference type="ChEBI" id="CHEBI:15378"/>
        <dbReference type="ChEBI" id="CHEBI:16526"/>
        <dbReference type="ChEBI" id="CHEBI:18005"/>
        <dbReference type="ChEBI" id="CHEBI:29934"/>
        <dbReference type="EC" id="4.2.1.51"/>
    </reaction>
</comment>
<dbReference type="Proteomes" id="UP000602087">
    <property type="component" value="Unassembled WGS sequence"/>
</dbReference>
<evidence type="ECO:0000256" key="1">
    <source>
        <dbReference type="ARBA" id="ARBA00004741"/>
    </source>
</evidence>
<feature type="site" description="Essential for prephenate dehydratase activity" evidence="8">
    <location>
        <position position="182"/>
    </location>
</feature>
<organism evidence="10 11">
    <name type="scientific">Sanguibacter suaedae</name>
    <dbReference type="NCBI Taxonomy" id="2795737"/>
    <lineage>
        <taxon>Bacteria</taxon>
        <taxon>Bacillati</taxon>
        <taxon>Actinomycetota</taxon>
        <taxon>Actinomycetes</taxon>
        <taxon>Micrococcales</taxon>
        <taxon>Sanguibacteraceae</taxon>
        <taxon>Sanguibacter</taxon>
    </lineage>
</organism>
<dbReference type="Gene3D" id="3.40.190.10">
    <property type="entry name" value="Periplasmic binding protein-like II"/>
    <property type="match status" value="2"/>
</dbReference>
<dbReference type="InterPro" id="IPR001086">
    <property type="entry name" value="Preph_deHydtase"/>
</dbReference>
<gene>
    <name evidence="10" type="ORF">JAV76_09240</name>
</gene>
<evidence type="ECO:0000259" key="9">
    <source>
        <dbReference type="PROSITE" id="PS51171"/>
    </source>
</evidence>
<dbReference type="GO" id="GO:0004664">
    <property type="term" value="F:prephenate dehydratase activity"/>
    <property type="evidence" value="ECO:0007669"/>
    <property type="project" value="UniProtKB-EC"/>
</dbReference>
<dbReference type="InterPro" id="IPR008242">
    <property type="entry name" value="Chor_mutase/pphenate_deHydtase"/>
</dbReference>